<dbReference type="RefSeq" id="WP_204785146.1">
    <property type="nucleotide sequence ID" value="NZ_CALVGD010000051.1"/>
</dbReference>
<dbReference type="CDD" id="cd03786">
    <property type="entry name" value="GTB_UDP-GlcNAc_2-Epimerase"/>
    <property type="match status" value="1"/>
</dbReference>
<gene>
    <name evidence="6" type="primary">wecB</name>
    <name evidence="6" type="ORF">H5975_05035</name>
</gene>
<dbReference type="PANTHER" id="PTHR43174">
    <property type="entry name" value="UDP-N-ACETYLGLUCOSAMINE 2-EPIMERASE"/>
    <property type="match status" value="1"/>
</dbReference>
<reference evidence="6 7" key="1">
    <citation type="journal article" date="2021" name="Sci. Rep.">
        <title>The distribution of antibiotic resistance genes in chicken gut microbiota commensals.</title>
        <authorList>
            <person name="Juricova H."/>
            <person name="Matiasovicova J."/>
            <person name="Kubasova T."/>
            <person name="Cejkova D."/>
            <person name="Rychlik I."/>
        </authorList>
    </citation>
    <scope>NUCLEOTIDE SEQUENCE [LARGE SCALE GENOMIC DNA]</scope>
    <source>
        <strain evidence="6 7">An574</strain>
    </source>
</reference>
<evidence type="ECO:0000256" key="4">
    <source>
        <dbReference type="RuleBase" id="RU003513"/>
    </source>
</evidence>
<keyword evidence="1 4" id="KW-0413">Isomerase</keyword>
<evidence type="ECO:0000313" key="6">
    <source>
        <dbReference type="EMBL" id="MBM6940850.1"/>
    </source>
</evidence>
<dbReference type="SUPFAM" id="SSF53756">
    <property type="entry name" value="UDP-Glycosyltransferase/glycogen phosphorylase"/>
    <property type="match status" value="1"/>
</dbReference>
<evidence type="ECO:0000259" key="5">
    <source>
        <dbReference type="Pfam" id="PF02350"/>
    </source>
</evidence>
<comment type="caution">
    <text evidence="6">The sequence shown here is derived from an EMBL/GenBank/DDBJ whole genome shotgun (WGS) entry which is preliminary data.</text>
</comment>
<protein>
    <recommendedName>
        <fullName evidence="3">UDP-N-acetylglucosamine 2-epimerase (non-hydrolyzing)</fullName>
        <ecNumber evidence="3">5.1.3.14</ecNumber>
    </recommendedName>
</protein>
<comment type="similarity">
    <text evidence="2 4">Belongs to the UDP-N-acetylglucosamine 2-epimerase family.</text>
</comment>
<evidence type="ECO:0000313" key="7">
    <source>
        <dbReference type="Proteomes" id="UP000785625"/>
    </source>
</evidence>
<dbReference type="EC" id="5.1.3.14" evidence="3"/>
<dbReference type="InterPro" id="IPR003331">
    <property type="entry name" value="UDP_GlcNAc_Epimerase_2_dom"/>
</dbReference>
<dbReference type="Pfam" id="PF02350">
    <property type="entry name" value="Epimerase_2"/>
    <property type="match status" value="1"/>
</dbReference>
<sequence>MGQLRIMTLFGTRAEVIKMAPIIKLMKQDPDTFEPVIVVASKQYQQLHQAMSFLGIESDFDLNVKSSAEIGMIEQLSQLLHNVQTVISAAQPDMLMVLGDTITTLSASLAAFYNQIPVAHVEAGLRTYDKLNPFPDEMQRHLTDTLSDVFFAPTEQARENLINESIAPERIFVTGNTIVDTVTQYYDPNYQSKLLDTIPENHEFALLTMGRVENTGLPMERVFRTMRDVIETNPNLELICPVATDSAAFGIATEILSNRDRIHVLPLMDLGDFLNTAARSKFILTDSAGTVEEASVFHKPVLLLRKNTERQEAIQAGTAKVVGTDPTSIQQAVFSLLNDKKYYNQMTSGGQIFGDGHAADKIVDIIKREF</sequence>
<name>A0ABS2H089_9LACO</name>
<dbReference type="EMBL" id="JACJKU010000042">
    <property type="protein sequence ID" value="MBM6940850.1"/>
    <property type="molecule type" value="Genomic_DNA"/>
</dbReference>
<dbReference type="InterPro" id="IPR029767">
    <property type="entry name" value="WecB-like"/>
</dbReference>
<evidence type="ECO:0000256" key="1">
    <source>
        <dbReference type="ARBA" id="ARBA00023235"/>
    </source>
</evidence>
<evidence type="ECO:0000256" key="3">
    <source>
        <dbReference type="ARBA" id="ARBA00038858"/>
    </source>
</evidence>
<keyword evidence="7" id="KW-1185">Reference proteome</keyword>
<evidence type="ECO:0000256" key="2">
    <source>
        <dbReference type="ARBA" id="ARBA00038209"/>
    </source>
</evidence>
<organism evidence="6 7">
    <name type="scientific">Limosilactobacillus coleohominis</name>
    <dbReference type="NCBI Taxonomy" id="181675"/>
    <lineage>
        <taxon>Bacteria</taxon>
        <taxon>Bacillati</taxon>
        <taxon>Bacillota</taxon>
        <taxon>Bacilli</taxon>
        <taxon>Lactobacillales</taxon>
        <taxon>Lactobacillaceae</taxon>
        <taxon>Limosilactobacillus</taxon>
    </lineage>
</organism>
<dbReference type="Proteomes" id="UP000785625">
    <property type="component" value="Unassembled WGS sequence"/>
</dbReference>
<proteinExistence type="inferred from homology"/>
<dbReference type="GO" id="GO:0008761">
    <property type="term" value="F:UDP-N-acetylglucosamine 2-epimerase activity"/>
    <property type="evidence" value="ECO:0007669"/>
    <property type="project" value="UniProtKB-EC"/>
</dbReference>
<dbReference type="PANTHER" id="PTHR43174:SF2">
    <property type="entry name" value="UDP-N-ACETYLGLUCOSAMINE 2-EPIMERASE"/>
    <property type="match status" value="1"/>
</dbReference>
<feature type="domain" description="UDP-N-acetylglucosamine 2-epimerase" evidence="5">
    <location>
        <begin position="32"/>
        <end position="367"/>
    </location>
</feature>
<dbReference type="Gene3D" id="3.40.50.2000">
    <property type="entry name" value="Glycogen Phosphorylase B"/>
    <property type="match status" value="2"/>
</dbReference>
<dbReference type="NCBIfam" id="TIGR00236">
    <property type="entry name" value="wecB"/>
    <property type="match status" value="1"/>
</dbReference>
<accession>A0ABS2H089</accession>